<feature type="transmembrane region" description="Helical" evidence="10">
    <location>
        <begin position="295"/>
        <end position="316"/>
    </location>
</feature>
<gene>
    <name evidence="11" type="ORF">EDC65_4193</name>
</gene>
<feature type="transmembrane region" description="Helical" evidence="10">
    <location>
        <begin position="417"/>
        <end position="438"/>
    </location>
</feature>
<evidence type="ECO:0000256" key="1">
    <source>
        <dbReference type="ARBA" id="ARBA00004429"/>
    </source>
</evidence>
<feature type="transmembrane region" description="Helical" evidence="10">
    <location>
        <begin position="337"/>
        <end position="357"/>
    </location>
</feature>
<evidence type="ECO:0000313" key="11">
    <source>
        <dbReference type="EMBL" id="ROP83545.1"/>
    </source>
</evidence>
<evidence type="ECO:0000256" key="7">
    <source>
        <dbReference type="ARBA" id="ARBA00023065"/>
    </source>
</evidence>
<evidence type="ECO:0000256" key="8">
    <source>
        <dbReference type="ARBA" id="ARBA00023136"/>
    </source>
</evidence>
<protein>
    <recommendedName>
        <fullName evidence="9">Multidrug-efflux transporter</fullName>
    </recommendedName>
</protein>
<comment type="caution">
    <text evidence="11">The sequence shown here is derived from an EMBL/GenBank/DDBJ whole genome shotgun (WGS) entry which is preliminary data.</text>
</comment>
<dbReference type="Proteomes" id="UP000278222">
    <property type="component" value="Unassembled WGS sequence"/>
</dbReference>
<evidence type="ECO:0000256" key="6">
    <source>
        <dbReference type="ARBA" id="ARBA00022989"/>
    </source>
</evidence>
<keyword evidence="12" id="KW-1185">Reference proteome</keyword>
<dbReference type="GO" id="GO:0005886">
    <property type="term" value="C:plasma membrane"/>
    <property type="evidence" value="ECO:0007669"/>
    <property type="project" value="UniProtKB-SubCell"/>
</dbReference>
<feature type="transmembrane region" description="Helical" evidence="10">
    <location>
        <begin position="76"/>
        <end position="96"/>
    </location>
</feature>
<evidence type="ECO:0000256" key="3">
    <source>
        <dbReference type="ARBA" id="ARBA00022449"/>
    </source>
</evidence>
<keyword evidence="3" id="KW-0050">Antiport</keyword>
<dbReference type="PANTHER" id="PTHR43298:SF2">
    <property type="entry name" value="FMN_FAD EXPORTER YEEO-RELATED"/>
    <property type="match status" value="1"/>
</dbReference>
<keyword evidence="4" id="KW-1003">Cell membrane</keyword>
<feature type="transmembrane region" description="Helical" evidence="10">
    <location>
        <begin position="377"/>
        <end position="396"/>
    </location>
</feature>
<proteinExistence type="predicted"/>
<accession>A0A3N1L1Z9</accession>
<feature type="transmembrane region" description="Helical" evidence="10">
    <location>
        <begin position="262"/>
        <end position="283"/>
    </location>
</feature>
<keyword evidence="6 10" id="KW-1133">Transmembrane helix</keyword>
<feature type="transmembrane region" description="Helical" evidence="10">
    <location>
        <begin position="154"/>
        <end position="171"/>
    </location>
</feature>
<feature type="transmembrane region" description="Helical" evidence="10">
    <location>
        <begin position="183"/>
        <end position="205"/>
    </location>
</feature>
<evidence type="ECO:0000256" key="9">
    <source>
        <dbReference type="ARBA" id="ARBA00031636"/>
    </source>
</evidence>
<reference evidence="11 12" key="1">
    <citation type="submission" date="2018-11" db="EMBL/GenBank/DDBJ databases">
        <title>Genomic Encyclopedia of Type Strains, Phase IV (KMG-IV): sequencing the most valuable type-strain genomes for metagenomic binning, comparative biology and taxonomic classification.</title>
        <authorList>
            <person name="Goeker M."/>
        </authorList>
    </citation>
    <scope>NUCLEOTIDE SEQUENCE [LARGE SCALE GENOMIC DNA]</scope>
    <source>
        <strain evidence="11 12">DSM 5900</strain>
    </source>
</reference>
<dbReference type="CDD" id="cd13131">
    <property type="entry name" value="MATE_NorM_like"/>
    <property type="match status" value="1"/>
</dbReference>
<dbReference type="GO" id="GO:0006811">
    <property type="term" value="P:monoatomic ion transport"/>
    <property type="evidence" value="ECO:0007669"/>
    <property type="project" value="UniProtKB-KW"/>
</dbReference>
<feature type="transmembrane region" description="Helical" evidence="10">
    <location>
        <begin position="117"/>
        <end position="134"/>
    </location>
</feature>
<dbReference type="GO" id="GO:0015297">
    <property type="term" value="F:antiporter activity"/>
    <property type="evidence" value="ECO:0007669"/>
    <property type="project" value="UniProtKB-KW"/>
</dbReference>
<dbReference type="NCBIfam" id="TIGR00797">
    <property type="entry name" value="matE"/>
    <property type="match status" value="1"/>
</dbReference>
<evidence type="ECO:0000256" key="10">
    <source>
        <dbReference type="SAM" id="Phobius"/>
    </source>
</evidence>
<evidence type="ECO:0000313" key="12">
    <source>
        <dbReference type="Proteomes" id="UP000278222"/>
    </source>
</evidence>
<evidence type="ECO:0000256" key="4">
    <source>
        <dbReference type="ARBA" id="ARBA00022475"/>
    </source>
</evidence>
<dbReference type="PIRSF" id="PIRSF006603">
    <property type="entry name" value="DinF"/>
    <property type="match status" value="1"/>
</dbReference>
<dbReference type="AlphaFoldDB" id="A0A3N1L1Z9"/>
<evidence type="ECO:0000256" key="2">
    <source>
        <dbReference type="ARBA" id="ARBA00022448"/>
    </source>
</evidence>
<keyword evidence="8 10" id="KW-0472">Membrane</keyword>
<dbReference type="InterPro" id="IPR048279">
    <property type="entry name" value="MdtK-like"/>
</dbReference>
<evidence type="ECO:0000256" key="5">
    <source>
        <dbReference type="ARBA" id="ARBA00022692"/>
    </source>
</evidence>
<keyword evidence="2" id="KW-0813">Transport</keyword>
<keyword evidence="5 10" id="KW-0812">Transmembrane</keyword>
<dbReference type="EMBL" id="RJKX01000016">
    <property type="protein sequence ID" value="ROP83545.1"/>
    <property type="molecule type" value="Genomic_DNA"/>
</dbReference>
<feature type="transmembrane region" description="Helical" evidence="10">
    <location>
        <begin position="444"/>
        <end position="463"/>
    </location>
</feature>
<dbReference type="GO" id="GO:0042910">
    <property type="term" value="F:xenobiotic transmembrane transporter activity"/>
    <property type="evidence" value="ECO:0007669"/>
    <property type="project" value="InterPro"/>
</dbReference>
<dbReference type="InterPro" id="IPR002528">
    <property type="entry name" value="MATE_fam"/>
</dbReference>
<feature type="transmembrane region" description="Helical" evidence="10">
    <location>
        <begin position="217"/>
        <end position="241"/>
    </location>
</feature>
<dbReference type="Pfam" id="PF01554">
    <property type="entry name" value="MatE"/>
    <property type="match status" value="2"/>
</dbReference>
<sequence>MPDPTPAMPASASPAAPWRREAPSAPWRREAVATLALAWPLILTNLSQAALNAINLVYIGTLGPDQLAAAAMATSLYHAVMIFCMGLVSATMPMLATILGRGRHVVREVRRTVRQGLWSAVLICLPVWLLLWQAEPILIAFGQRPDLAAVAGGYMHSLQWALLPYLGYLVLRSLLATMQRPRWTLLVAAFAILANAGAGWALIFGRLGLPAMGLTGAGISTTCSSLVLFAGMAIVLTRHPAFRRYRIFGRFWRPDWPRLRQMWRLGIPMAITFALETSIFYAAAMMMGRIGADALAAHAIAIQIVSLVFMVPLGLGQVATIRVGRARGAGDAAAVGRAGWCALAIAGAFMCTSALAMTLMPGPLVGLFLDRARPENAAAVALAILLLGYSALFMIADGGQAVCAGMLRGLHDTRVPMILAAIGYWGLGLPFGILLTFPLGLGPVGVWIGLTAGLAAVAMPMLVRWCRRNRLLGEA</sequence>
<name>A0A3N1L1Z9_9PROT</name>
<keyword evidence="7" id="KW-0406">Ion transport</keyword>
<dbReference type="InterPro" id="IPR050222">
    <property type="entry name" value="MATE_MdtK"/>
</dbReference>
<dbReference type="PANTHER" id="PTHR43298">
    <property type="entry name" value="MULTIDRUG RESISTANCE PROTEIN NORM-RELATED"/>
    <property type="match status" value="1"/>
</dbReference>
<comment type="subcellular location">
    <subcellularLocation>
        <location evidence="1">Cell inner membrane</location>
        <topology evidence="1">Multi-pass membrane protein</topology>
    </subcellularLocation>
</comment>
<organism evidence="11 12">
    <name type="scientific">Stella humosa</name>
    <dbReference type="NCBI Taxonomy" id="94"/>
    <lineage>
        <taxon>Bacteria</taxon>
        <taxon>Pseudomonadati</taxon>
        <taxon>Pseudomonadota</taxon>
        <taxon>Alphaproteobacteria</taxon>
        <taxon>Rhodospirillales</taxon>
        <taxon>Stellaceae</taxon>
        <taxon>Stella</taxon>
    </lineage>
</organism>